<evidence type="ECO:0000256" key="1">
    <source>
        <dbReference type="SAM" id="MobiDB-lite"/>
    </source>
</evidence>
<organism evidence="2 3">
    <name type="scientific">Lentinus tigrinus ALCF2SS1-6</name>
    <dbReference type="NCBI Taxonomy" id="1328759"/>
    <lineage>
        <taxon>Eukaryota</taxon>
        <taxon>Fungi</taxon>
        <taxon>Dikarya</taxon>
        <taxon>Basidiomycota</taxon>
        <taxon>Agaricomycotina</taxon>
        <taxon>Agaricomycetes</taxon>
        <taxon>Polyporales</taxon>
        <taxon>Polyporaceae</taxon>
        <taxon>Lentinus</taxon>
    </lineage>
</organism>
<accession>A0A5C2S545</accession>
<evidence type="ECO:0000313" key="2">
    <source>
        <dbReference type="EMBL" id="RPD58781.1"/>
    </source>
</evidence>
<dbReference type="OrthoDB" id="2754676at2759"/>
<dbReference type="EMBL" id="ML122273">
    <property type="protein sequence ID" value="RPD58781.1"/>
    <property type="molecule type" value="Genomic_DNA"/>
</dbReference>
<feature type="region of interest" description="Disordered" evidence="1">
    <location>
        <begin position="17"/>
        <end position="36"/>
    </location>
</feature>
<reference evidence="2" key="1">
    <citation type="journal article" date="2018" name="Genome Biol. Evol.">
        <title>Genomics and development of Lentinus tigrinus, a white-rot wood-decaying mushroom with dimorphic fruiting bodies.</title>
        <authorList>
            <person name="Wu B."/>
            <person name="Xu Z."/>
            <person name="Knudson A."/>
            <person name="Carlson A."/>
            <person name="Chen N."/>
            <person name="Kovaka S."/>
            <person name="LaButti K."/>
            <person name="Lipzen A."/>
            <person name="Pennachio C."/>
            <person name="Riley R."/>
            <person name="Schakwitz W."/>
            <person name="Umezawa K."/>
            <person name="Ohm R.A."/>
            <person name="Grigoriev I.V."/>
            <person name="Nagy L.G."/>
            <person name="Gibbons J."/>
            <person name="Hibbett D."/>
        </authorList>
    </citation>
    <scope>NUCLEOTIDE SEQUENCE [LARGE SCALE GENOMIC DNA]</scope>
    <source>
        <strain evidence="2">ALCF2SS1-6</strain>
    </source>
</reference>
<evidence type="ECO:0008006" key="4">
    <source>
        <dbReference type="Google" id="ProtNLM"/>
    </source>
</evidence>
<proteinExistence type="predicted"/>
<protein>
    <recommendedName>
        <fullName evidence="4">BTB domain-containing protein</fullName>
    </recommendedName>
</protein>
<dbReference type="STRING" id="1328759.A0A5C2S545"/>
<name>A0A5C2S545_9APHY</name>
<keyword evidence="3" id="KW-1185">Reference proteome</keyword>
<gene>
    <name evidence="2" type="ORF">L227DRAFT_654527</name>
</gene>
<dbReference type="AlphaFoldDB" id="A0A5C2S545"/>
<dbReference type="Proteomes" id="UP000313359">
    <property type="component" value="Unassembled WGS sequence"/>
</dbReference>
<sequence>MNVASSFHISTTPSQLISYQVPTPPPSKSSSPTLSACVPQSEVDIPGEVTILISQTFHPDSKLIPPQPDTVFRSSDNIFFYVHRAVIQEKSSNDWSNRLPYLPASTYPNEEGGMNQVIALPESAAVLNVLLHAIYNISCAPFSPSIHDLVSAVDAMETYGVPAKDVVLPSSALYGLILSNAPLAPLAAYTLAAQHDLHSLAVQTSTHLLSYRLMSLPETTAEQMGPLYLKRLFILHSARLGALKRLLLQPPQPHPPSQTCGSVEQTKLTHAWMLAAAQLAWEDRADLPSSAIEAALLPLGHQLSCPLCADRLAVRVRQVVADWAMVKTDVHPSRDY</sequence>
<evidence type="ECO:0000313" key="3">
    <source>
        <dbReference type="Proteomes" id="UP000313359"/>
    </source>
</evidence>